<dbReference type="Gene3D" id="1.20.950.20">
    <property type="entry name" value="Transmembrane di-heme cytochromes, Chain C"/>
    <property type="match status" value="1"/>
</dbReference>
<comment type="cofactor">
    <cofactor evidence="1">
        <name>heme b</name>
        <dbReference type="ChEBI" id="CHEBI:60344"/>
    </cofactor>
</comment>
<dbReference type="Proteomes" id="UP000637769">
    <property type="component" value="Unassembled WGS sequence"/>
</dbReference>
<keyword evidence="10" id="KW-0408">Iron</keyword>
<evidence type="ECO:0000256" key="13">
    <source>
        <dbReference type="SAM" id="Phobius"/>
    </source>
</evidence>
<keyword evidence="9 13" id="KW-1133">Transmembrane helix</keyword>
<keyword evidence="7" id="KW-0479">Metal-binding</keyword>
<evidence type="ECO:0000256" key="4">
    <source>
        <dbReference type="ARBA" id="ARBA00022475"/>
    </source>
</evidence>
<comment type="similarity">
    <text evidence="12">Belongs to the cytochrome b561 family.</text>
</comment>
<gene>
    <name evidence="15" type="ORF">GCM10007207_14760</name>
</gene>
<sequence>MSLATQRYGAVAMILHWIMALGILALLAIGLIMVHGSLDPGTMFRLFQLHKSIGITILLAALLRLIWRLLHRPPGLPASMAQHEIRLAKLGHFLLYGEMFFLPLTGWALVSSSVFAIPTVLFGLIPWPDLPYLPHLADKRPVEAVFTTLHAYGAYFLMAVLALHILAVLRHHFILRDAVLMRMLPSWRRTRHEDL</sequence>
<evidence type="ECO:0000256" key="2">
    <source>
        <dbReference type="ARBA" id="ARBA00004651"/>
    </source>
</evidence>
<organism evidence="15 16">
    <name type="scientific">Asaia siamensis</name>
    <dbReference type="NCBI Taxonomy" id="110479"/>
    <lineage>
        <taxon>Bacteria</taxon>
        <taxon>Pseudomonadati</taxon>
        <taxon>Pseudomonadota</taxon>
        <taxon>Alphaproteobacteria</taxon>
        <taxon>Acetobacterales</taxon>
        <taxon>Acetobacteraceae</taxon>
        <taxon>Asaia</taxon>
    </lineage>
</organism>
<evidence type="ECO:0000256" key="12">
    <source>
        <dbReference type="ARBA" id="ARBA00037975"/>
    </source>
</evidence>
<feature type="domain" description="Cytochrome b561 bacterial/Ni-hydrogenase" evidence="14">
    <location>
        <begin position="7"/>
        <end position="185"/>
    </location>
</feature>
<evidence type="ECO:0000256" key="8">
    <source>
        <dbReference type="ARBA" id="ARBA00022982"/>
    </source>
</evidence>
<keyword evidence="3" id="KW-0813">Transport</keyword>
<dbReference type="Pfam" id="PF01292">
    <property type="entry name" value="Ni_hydr_CYTB"/>
    <property type="match status" value="1"/>
</dbReference>
<dbReference type="PANTHER" id="PTHR30529:SF1">
    <property type="entry name" value="CYTOCHROME B561 HOMOLOG 2"/>
    <property type="match status" value="1"/>
</dbReference>
<evidence type="ECO:0000256" key="9">
    <source>
        <dbReference type="ARBA" id="ARBA00022989"/>
    </source>
</evidence>
<feature type="transmembrane region" description="Helical" evidence="13">
    <location>
        <begin position="12"/>
        <end position="33"/>
    </location>
</feature>
<keyword evidence="8" id="KW-0249">Electron transport</keyword>
<reference evidence="16" key="1">
    <citation type="journal article" date="2019" name="Int. J. Syst. Evol. Microbiol.">
        <title>The Global Catalogue of Microorganisms (GCM) 10K type strain sequencing project: providing services to taxonomists for standard genome sequencing and annotation.</title>
        <authorList>
            <consortium name="The Broad Institute Genomics Platform"/>
            <consortium name="The Broad Institute Genome Sequencing Center for Infectious Disease"/>
            <person name="Wu L."/>
            <person name="Ma J."/>
        </authorList>
    </citation>
    <scope>NUCLEOTIDE SEQUENCE [LARGE SCALE GENOMIC DNA]</scope>
    <source>
        <strain evidence="16">CCM 7132</strain>
    </source>
</reference>
<dbReference type="SUPFAM" id="SSF81342">
    <property type="entry name" value="Transmembrane di-heme cytochromes"/>
    <property type="match status" value="1"/>
</dbReference>
<feature type="transmembrane region" description="Helical" evidence="13">
    <location>
        <begin position="53"/>
        <end position="70"/>
    </location>
</feature>
<keyword evidence="16" id="KW-1185">Reference proteome</keyword>
<keyword evidence="5" id="KW-0349">Heme</keyword>
<evidence type="ECO:0000256" key="5">
    <source>
        <dbReference type="ARBA" id="ARBA00022617"/>
    </source>
</evidence>
<evidence type="ECO:0000256" key="10">
    <source>
        <dbReference type="ARBA" id="ARBA00023004"/>
    </source>
</evidence>
<evidence type="ECO:0000256" key="1">
    <source>
        <dbReference type="ARBA" id="ARBA00001970"/>
    </source>
</evidence>
<evidence type="ECO:0000259" key="14">
    <source>
        <dbReference type="Pfam" id="PF01292"/>
    </source>
</evidence>
<comment type="caution">
    <text evidence="15">The sequence shown here is derived from an EMBL/GenBank/DDBJ whole genome shotgun (WGS) entry which is preliminary data.</text>
</comment>
<comment type="subcellular location">
    <subcellularLocation>
        <location evidence="2">Cell membrane</location>
        <topology evidence="2">Multi-pass membrane protein</topology>
    </subcellularLocation>
</comment>
<dbReference type="InterPro" id="IPR016174">
    <property type="entry name" value="Di-haem_cyt_TM"/>
</dbReference>
<feature type="transmembrane region" description="Helical" evidence="13">
    <location>
        <begin position="99"/>
        <end position="125"/>
    </location>
</feature>
<proteinExistence type="inferred from homology"/>
<protein>
    <submittedName>
        <fullName evidence="15">Cytochrome b561</fullName>
    </submittedName>
</protein>
<evidence type="ECO:0000256" key="3">
    <source>
        <dbReference type="ARBA" id="ARBA00022448"/>
    </source>
</evidence>
<name>A0ABQ1LVP9_9PROT</name>
<dbReference type="RefSeq" id="WP_188426130.1">
    <property type="nucleotide sequence ID" value="NZ_BMCH01000003.1"/>
</dbReference>
<dbReference type="InterPro" id="IPR011577">
    <property type="entry name" value="Cyt_b561_bac/Ni-Hgenase"/>
</dbReference>
<keyword evidence="4" id="KW-1003">Cell membrane</keyword>
<evidence type="ECO:0000313" key="15">
    <source>
        <dbReference type="EMBL" id="GGC30282.1"/>
    </source>
</evidence>
<dbReference type="PANTHER" id="PTHR30529">
    <property type="entry name" value="CYTOCHROME B561"/>
    <property type="match status" value="1"/>
</dbReference>
<keyword evidence="6 13" id="KW-0812">Transmembrane</keyword>
<evidence type="ECO:0000256" key="11">
    <source>
        <dbReference type="ARBA" id="ARBA00023136"/>
    </source>
</evidence>
<evidence type="ECO:0000313" key="16">
    <source>
        <dbReference type="Proteomes" id="UP000637769"/>
    </source>
</evidence>
<evidence type="ECO:0000256" key="6">
    <source>
        <dbReference type="ARBA" id="ARBA00022692"/>
    </source>
</evidence>
<keyword evidence="11 13" id="KW-0472">Membrane</keyword>
<accession>A0ABQ1LVP9</accession>
<evidence type="ECO:0000256" key="7">
    <source>
        <dbReference type="ARBA" id="ARBA00022723"/>
    </source>
</evidence>
<dbReference type="InterPro" id="IPR052168">
    <property type="entry name" value="Cytochrome_b561_oxidase"/>
</dbReference>
<dbReference type="EMBL" id="BMCH01000003">
    <property type="protein sequence ID" value="GGC30282.1"/>
    <property type="molecule type" value="Genomic_DNA"/>
</dbReference>
<feature type="transmembrane region" description="Helical" evidence="13">
    <location>
        <begin position="145"/>
        <end position="169"/>
    </location>
</feature>